<comment type="caution">
    <text evidence="1">The sequence shown here is derived from an EMBL/GenBank/DDBJ whole genome shotgun (WGS) entry which is preliminary data.</text>
</comment>
<dbReference type="AlphaFoldDB" id="A0A3L9M2X2"/>
<gene>
    <name evidence="1" type="ORF">EAH69_13770</name>
</gene>
<dbReference type="OrthoDB" id="9800296at2"/>
<evidence type="ECO:0008006" key="3">
    <source>
        <dbReference type="Google" id="ProtNLM"/>
    </source>
</evidence>
<proteinExistence type="predicted"/>
<evidence type="ECO:0000313" key="1">
    <source>
        <dbReference type="EMBL" id="RLZ06376.1"/>
    </source>
</evidence>
<dbReference type="RefSeq" id="WP_121935795.1">
    <property type="nucleotide sequence ID" value="NZ_RDOJ01000037.1"/>
</dbReference>
<sequence>MTNIPSKYNREFLLKSHDKSSSHKSEILNGKLCGCFYCEQTFSPQEILEWIEEPNGGETAICPKCGIDSVLSSEFPISDKEFLDEMNKYWF</sequence>
<evidence type="ECO:0000313" key="2">
    <source>
        <dbReference type="Proteomes" id="UP000275348"/>
    </source>
</evidence>
<organism evidence="1 2">
    <name type="scientific">Faecalibacter macacae</name>
    <dbReference type="NCBI Taxonomy" id="1859289"/>
    <lineage>
        <taxon>Bacteria</taxon>
        <taxon>Pseudomonadati</taxon>
        <taxon>Bacteroidota</taxon>
        <taxon>Flavobacteriia</taxon>
        <taxon>Flavobacteriales</taxon>
        <taxon>Weeksellaceae</taxon>
        <taxon>Faecalibacter</taxon>
    </lineage>
</organism>
<dbReference type="EMBL" id="RDOJ01000037">
    <property type="protein sequence ID" value="RLZ06376.1"/>
    <property type="molecule type" value="Genomic_DNA"/>
</dbReference>
<reference evidence="1 2" key="1">
    <citation type="submission" date="2018-10" db="EMBL/GenBank/DDBJ databases">
        <authorList>
            <person name="Chen X."/>
        </authorList>
    </citation>
    <scope>NUCLEOTIDE SEQUENCE [LARGE SCALE GENOMIC DNA]</scope>
    <source>
        <strain evidence="1 2">YIM 102668</strain>
    </source>
</reference>
<dbReference type="Proteomes" id="UP000275348">
    <property type="component" value="Unassembled WGS sequence"/>
</dbReference>
<name>A0A3L9M2X2_9FLAO</name>
<keyword evidence="2" id="KW-1185">Reference proteome</keyword>
<accession>A0A3L9M2X2</accession>
<protein>
    <recommendedName>
        <fullName evidence="3">Cytoplasmic protein</fullName>
    </recommendedName>
</protein>